<feature type="transmembrane region" description="Helical" evidence="1">
    <location>
        <begin position="291"/>
        <end position="308"/>
    </location>
</feature>
<feature type="transmembrane region" description="Helical" evidence="1">
    <location>
        <begin position="199"/>
        <end position="225"/>
    </location>
</feature>
<accession>A0A6J4PM77</accession>
<protein>
    <submittedName>
        <fullName evidence="2">Uncharacterized protein</fullName>
    </submittedName>
</protein>
<evidence type="ECO:0000256" key="1">
    <source>
        <dbReference type="SAM" id="Phobius"/>
    </source>
</evidence>
<dbReference type="AlphaFoldDB" id="A0A6J4PM77"/>
<feature type="transmembrane region" description="Helical" evidence="1">
    <location>
        <begin position="123"/>
        <end position="150"/>
    </location>
</feature>
<evidence type="ECO:0000313" key="2">
    <source>
        <dbReference type="EMBL" id="CAA9416721.1"/>
    </source>
</evidence>
<feature type="transmembrane region" description="Helical" evidence="1">
    <location>
        <begin position="76"/>
        <end position="102"/>
    </location>
</feature>
<name>A0A6J4PM77_9ACTN</name>
<feature type="transmembrane region" description="Helical" evidence="1">
    <location>
        <begin position="372"/>
        <end position="390"/>
    </location>
</feature>
<gene>
    <name evidence="2" type="ORF">AVDCRST_MAG03-2251</name>
</gene>
<feature type="transmembrane region" description="Helical" evidence="1">
    <location>
        <begin position="44"/>
        <end position="70"/>
    </location>
</feature>
<feature type="transmembrane region" description="Helical" evidence="1">
    <location>
        <begin position="156"/>
        <end position="178"/>
    </location>
</feature>
<keyword evidence="1" id="KW-0472">Membrane</keyword>
<dbReference type="EMBL" id="CADCUT010000142">
    <property type="protein sequence ID" value="CAA9416721.1"/>
    <property type="molecule type" value="Genomic_DNA"/>
</dbReference>
<feature type="transmembrane region" description="Helical" evidence="1">
    <location>
        <begin position="489"/>
        <end position="506"/>
    </location>
</feature>
<keyword evidence="1" id="KW-0812">Transmembrane</keyword>
<feature type="transmembrane region" description="Helical" evidence="1">
    <location>
        <begin position="567"/>
        <end position="585"/>
    </location>
</feature>
<organism evidence="2">
    <name type="scientific">uncultured Rubrobacteraceae bacterium</name>
    <dbReference type="NCBI Taxonomy" id="349277"/>
    <lineage>
        <taxon>Bacteria</taxon>
        <taxon>Bacillati</taxon>
        <taxon>Actinomycetota</taxon>
        <taxon>Rubrobacteria</taxon>
        <taxon>Rubrobacterales</taxon>
        <taxon>Rubrobacteraceae</taxon>
        <taxon>environmental samples</taxon>
    </lineage>
</organism>
<feature type="transmembrane region" description="Helical" evidence="1">
    <location>
        <begin position="461"/>
        <end position="483"/>
    </location>
</feature>
<proteinExistence type="predicted"/>
<sequence>MTAYGRAGLTYTALVTRTLVERRSAWLLLMLGPYLPAPFVRSKALLFVAFQVVLSLVGFAVLGCVFVGVLRVAAPQLVLGAAFGVLLASGVVVGTITAERTLAPPDAERLLVAPISDRRAHALAFWGAGALSLVNNLIAPSLVVGVSALAVLGAGLWLPGLSAAVFLSLCYGLALALVSDTMLVRLRVRRTARGSRGASVLACLLWVPAALACGATAAGAILPWLATAPWRTLFGADSATVAADLGGWLASLPGHLAGALEGVLNPLAWLAAHPASPTGSLAALALGDPRAVPVCAGWAAALGLAVALSGPGSGGWYRTDWRTTFGDASGRRRPGDLFEAAEVLYVWIAGLVRPGDPLVQTQIKSLCRRREWASGGAMSLFGGPLVWLWFGFAVGAAPYVEGPFAMALFALFVGERAASEVARGAFDDFKETLALDAEGRLTGPYRISGTGSFALYRAKLWAGRIVCGPAVAATLGMIALAAGLGWREGLLLVCAGLCGAVTLGHLEMMPGLLSPHLDWDHPSELRDYYEQKKIRGAADQLSSVLLVAEVALTLAALGGWIPAQVFAPVASAAMLLIAACVELSMGRIARNVTRCFADRMDLCS</sequence>
<reference evidence="2" key="1">
    <citation type="submission" date="2020-02" db="EMBL/GenBank/DDBJ databases">
        <authorList>
            <person name="Meier V. D."/>
        </authorList>
    </citation>
    <scope>NUCLEOTIDE SEQUENCE</scope>
    <source>
        <strain evidence="2">AVDCRST_MAG03</strain>
    </source>
</reference>
<keyword evidence="1" id="KW-1133">Transmembrane helix</keyword>